<dbReference type="PANTHER" id="PTHR39401">
    <property type="entry name" value="SNOAL-LIKE DOMAIN-CONTAINING PROTEIN"/>
    <property type="match status" value="1"/>
</dbReference>
<accession>A0A0G2GIL4</accession>
<evidence type="ECO:0000313" key="2">
    <source>
        <dbReference type="Proteomes" id="UP000053317"/>
    </source>
</evidence>
<dbReference type="Proteomes" id="UP000053317">
    <property type="component" value="Unassembled WGS sequence"/>
</dbReference>
<dbReference type="Gene3D" id="3.10.450.50">
    <property type="match status" value="1"/>
</dbReference>
<reference evidence="1 2" key="2">
    <citation type="submission" date="2015-05" db="EMBL/GenBank/DDBJ databases">
        <authorList>
            <person name="Morales-Cruz A."/>
            <person name="Amrine K.C."/>
            <person name="Cantu D."/>
        </authorList>
    </citation>
    <scope>NUCLEOTIDE SEQUENCE [LARGE SCALE GENOMIC DNA]</scope>
    <source>
        <strain evidence="1">UCRPC4</strain>
    </source>
</reference>
<dbReference type="InterPro" id="IPR032710">
    <property type="entry name" value="NTF2-like_dom_sf"/>
</dbReference>
<organism evidence="1 2">
    <name type="scientific">Phaeomoniella chlamydospora</name>
    <name type="common">Phaeoacremonium chlamydosporum</name>
    <dbReference type="NCBI Taxonomy" id="158046"/>
    <lineage>
        <taxon>Eukaryota</taxon>
        <taxon>Fungi</taxon>
        <taxon>Dikarya</taxon>
        <taxon>Ascomycota</taxon>
        <taxon>Pezizomycotina</taxon>
        <taxon>Eurotiomycetes</taxon>
        <taxon>Chaetothyriomycetidae</taxon>
        <taxon>Phaeomoniellales</taxon>
        <taxon>Phaeomoniellaceae</taxon>
        <taxon>Phaeomoniella</taxon>
    </lineage>
</organism>
<evidence type="ECO:0000313" key="1">
    <source>
        <dbReference type="EMBL" id="KKY16810.1"/>
    </source>
</evidence>
<sequence>MAAHSYASAYPADLKVDPAIKSFFEEFYKASDSPETIESYADFFTDDASLTMASSSVKGKDEIITLRKGMWAHIGARKHTVPQIFPFGNDAEEAMLQGSVDFTLINGKELSLPWGGYAKLVKADGSVKMSTYQVYIDMAPVMQALM</sequence>
<gene>
    <name evidence="1" type="ORF">UCRPC4_g05767</name>
</gene>
<dbReference type="AlphaFoldDB" id="A0A0G2GIL4"/>
<proteinExistence type="predicted"/>
<protein>
    <submittedName>
        <fullName evidence="1">Putative fungal specific transcription</fullName>
    </submittedName>
</protein>
<dbReference type="EMBL" id="LCWF01000155">
    <property type="protein sequence ID" value="KKY16810.1"/>
    <property type="molecule type" value="Genomic_DNA"/>
</dbReference>
<dbReference type="PANTHER" id="PTHR39401:SF1">
    <property type="entry name" value="SNOAL-LIKE DOMAIN-CONTAINING PROTEIN"/>
    <property type="match status" value="1"/>
</dbReference>
<dbReference type="OrthoDB" id="3468019at2759"/>
<comment type="caution">
    <text evidence="1">The sequence shown here is derived from an EMBL/GenBank/DDBJ whole genome shotgun (WGS) entry which is preliminary data.</text>
</comment>
<reference evidence="1 2" key="1">
    <citation type="submission" date="2015-05" db="EMBL/GenBank/DDBJ databases">
        <title>Distinctive expansion of gene families associated with plant cell wall degradation and secondary metabolism in the genomes of grapevine trunk pathogens.</title>
        <authorList>
            <person name="Lawrence D.P."/>
            <person name="Travadon R."/>
            <person name="Rolshausen P.E."/>
            <person name="Baumgartner K."/>
        </authorList>
    </citation>
    <scope>NUCLEOTIDE SEQUENCE [LARGE SCALE GENOMIC DNA]</scope>
    <source>
        <strain evidence="1">UCRPC4</strain>
    </source>
</reference>
<dbReference type="SUPFAM" id="SSF54427">
    <property type="entry name" value="NTF2-like"/>
    <property type="match status" value="1"/>
</dbReference>
<keyword evidence="2" id="KW-1185">Reference proteome</keyword>
<name>A0A0G2GIL4_PHACM</name>